<gene>
    <name evidence="2" type="ordered locus">Ccur_10340</name>
</gene>
<organism evidence="2 3">
    <name type="scientific">Cryptobacterium curtum (strain ATCC 700683 / DSM 15641 / CCUG 43107 / 12-3)</name>
    <dbReference type="NCBI Taxonomy" id="469378"/>
    <lineage>
        <taxon>Bacteria</taxon>
        <taxon>Bacillati</taxon>
        <taxon>Actinomycetota</taxon>
        <taxon>Coriobacteriia</taxon>
        <taxon>Eggerthellales</taxon>
        <taxon>Eggerthellaceae</taxon>
        <taxon>Cryptobacterium</taxon>
    </lineage>
</organism>
<sequence>MIYNITSILQFLITCFIGLAACVLVVYVVAEMRKCKREITNLKERLCNLESASLSVGHTSPPASNVPLGGEADYGRPPVSVGVSASASVASAATSASSTTMPTDIRTPVTSVLVPAGAPVPPVGAPLSAPAVASTSETFATPVSSSANSPAALSASAGVATSTERISAQTDNSLEGTFGRNVIGLAAVILVFLGLIFLGILVIPILENIVRCAAMWLISLVLVLAGLLTTRRRQNTFSISLLGGGMGAVFISALITHVYFHYLGEIPAFGLLLAWMAACMALIRRLDSIVLSVIVHVGMVVSVCFAYAIGFNETRLPLVVTYQMLACILVVVGDIFCMRKTYRSGLLTSLVLILIASLFMYDYFRMGFIGFGGPPLTTPVVLVFFLQCIGASVLLLLFVQALPQKGEARHAIATVSYIIGKLVWLGVLLVDVWAVVRQLSLQASGFVGNAGFYGAVADRLVMTAEVQATVAGLICLAVGIALVLWLTSKGVVDRATSRLSLCLLGSMAAFLLVLRYAFPHLSLLAIPNLSYIVLVATFFYILAYAKRDTAFALTGDILWSLDALLMIAFGYDELVEHAGLIAAFVYVMLLVAIAFLSWCGRCKKAAVPSVLQVSGIRPRILICLVVAEISTQVIVAATAFRYTQVVVASVLAVLLVGMYILQAHDRKMVSDTFWIGAAVNELVVSMLIAFWVLRENGSSLLYGENPLMAYTPALLVLLVLVGLRLWDFYPDTPRPAAVLQVSEGITLSLLGWALVRCFTILLDVAFVESIVVMATALICIAVGFKARLKPLRLYGLTLAIICVLKLVLVDAAVLEPFARVASFIIGGAICFAISALYSYVERRMKQQGNVGPNDEIARENLSRR</sequence>
<feature type="transmembrane region" description="Helical" evidence="1">
    <location>
        <begin position="208"/>
        <end position="229"/>
    </location>
</feature>
<dbReference type="HOGENOM" id="CLU_357428_0_0_11"/>
<dbReference type="PANTHER" id="PTHR38434">
    <property type="entry name" value="BLL2549 PROTEIN"/>
    <property type="match status" value="1"/>
</dbReference>
<feature type="transmembrane region" description="Helical" evidence="1">
    <location>
        <begin position="550"/>
        <end position="571"/>
    </location>
</feature>
<feature type="transmembrane region" description="Helical" evidence="1">
    <location>
        <begin position="344"/>
        <end position="364"/>
    </location>
</feature>
<evidence type="ECO:0008006" key="4">
    <source>
        <dbReference type="Google" id="ProtNLM"/>
    </source>
</evidence>
<dbReference type="KEGG" id="ccu:Ccur_10340"/>
<dbReference type="EMBL" id="CP001682">
    <property type="protein sequence ID" value="ACU94725.1"/>
    <property type="molecule type" value="Genomic_DNA"/>
</dbReference>
<feature type="transmembrane region" description="Helical" evidence="1">
    <location>
        <begin position="738"/>
        <end position="755"/>
    </location>
</feature>
<evidence type="ECO:0000313" key="2">
    <source>
        <dbReference type="EMBL" id="ACU94725.1"/>
    </source>
</evidence>
<dbReference type="RefSeq" id="WP_012803410.1">
    <property type="nucleotide sequence ID" value="NC_013170.1"/>
</dbReference>
<feature type="transmembrane region" description="Helical" evidence="1">
    <location>
        <begin position="577"/>
        <end position="599"/>
    </location>
</feature>
<dbReference type="AlphaFoldDB" id="C7MP85"/>
<feature type="transmembrane region" description="Helical" evidence="1">
    <location>
        <begin position="411"/>
        <end position="436"/>
    </location>
</feature>
<feature type="transmembrane region" description="Helical" evidence="1">
    <location>
        <begin position="791"/>
        <end position="814"/>
    </location>
</feature>
<keyword evidence="1" id="KW-1133">Transmembrane helix</keyword>
<feature type="transmembrane region" description="Helical" evidence="1">
    <location>
        <begin position="673"/>
        <end position="692"/>
    </location>
</feature>
<feature type="transmembrane region" description="Helical" evidence="1">
    <location>
        <begin position="468"/>
        <end position="487"/>
    </location>
</feature>
<reference evidence="2 3" key="1">
    <citation type="journal article" date="2009" name="Stand. Genomic Sci.">
        <title>Complete genome sequence of Cryptobacterium curtum type strain (12-3).</title>
        <authorList>
            <person name="Mavrommatis K."/>
            <person name="Pukall R."/>
            <person name="Rohde C."/>
            <person name="Chen F."/>
            <person name="Sims D."/>
            <person name="Brettin T."/>
            <person name="Kuske C."/>
            <person name="Detter J.C."/>
            <person name="Han C."/>
            <person name="Lapidus A."/>
            <person name="Copeland A."/>
            <person name="Glavina Del Rio T."/>
            <person name="Nolan M."/>
            <person name="Lucas S."/>
            <person name="Tice H."/>
            <person name="Cheng J.F."/>
            <person name="Bruce D."/>
            <person name="Goodwin L."/>
            <person name="Pitluck S."/>
            <person name="Ovchinnikova G."/>
            <person name="Pati A."/>
            <person name="Ivanova N."/>
            <person name="Chen A."/>
            <person name="Palaniappan K."/>
            <person name="Chain P."/>
            <person name="D'haeseleer P."/>
            <person name="Goker M."/>
            <person name="Bristow J."/>
            <person name="Eisen J.A."/>
            <person name="Markowitz V."/>
            <person name="Hugenholtz P."/>
            <person name="Rohde M."/>
            <person name="Klenk H.P."/>
            <person name="Kyrpides N.C."/>
        </authorList>
    </citation>
    <scope>NUCLEOTIDE SEQUENCE [LARGE SCALE GENOMIC DNA]</scope>
    <source>
        <strain evidence="3">ATCC 700683 / DSM 15641 / 12-3</strain>
    </source>
</reference>
<feature type="transmembrane region" description="Helical" evidence="1">
    <location>
        <begin position="620"/>
        <end position="639"/>
    </location>
</feature>
<feature type="transmembrane region" description="Helical" evidence="1">
    <location>
        <begin position="524"/>
        <end position="543"/>
    </location>
</feature>
<dbReference type="PANTHER" id="PTHR38434:SF1">
    <property type="entry name" value="BLL2549 PROTEIN"/>
    <property type="match status" value="1"/>
</dbReference>
<feature type="transmembrane region" description="Helical" evidence="1">
    <location>
        <begin position="241"/>
        <end position="260"/>
    </location>
</feature>
<name>C7MP85_CRYCD</name>
<feature type="transmembrane region" description="Helical" evidence="1">
    <location>
        <begin position="6"/>
        <end position="30"/>
    </location>
</feature>
<dbReference type="InterPro" id="IPR019286">
    <property type="entry name" value="DUF2339_TM"/>
</dbReference>
<feature type="transmembrane region" description="Helical" evidence="1">
    <location>
        <begin position="376"/>
        <end position="399"/>
    </location>
</feature>
<feature type="transmembrane region" description="Helical" evidence="1">
    <location>
        <begin position="645"/>
        <end position="661"/>
    </location>
</feature>
<feature type="transmembrane region" description="Helical" evidence="1">
    <location>
        <begin position="761"/>
        <end position="784"/>
    </location>
</feature>
<keyword evidence="3" id="KW-1185">Reference proteome</keyword>
<dbReference type="eggNOG" id="COG5373">
    <property type="taxonomic scope" value="Bacteria"/>
</dbReference>
<feature type="transmembrane region" description="Helical" evidence="1">
    <location>
        <begin position="182"/>
        <end position="202"/>
    </location>
</feature>
<protein>
    <recommendedName>
        <fullName evidence="4">Membrane protein (DUF2339)</fullName>
    </recommendedName>
</protein>
<evidence type="ECO:0000256" key="1">
    <source>
        <dbReference type="SAM" id="Phobius"/>
    </source>
</evidence>
<feature type="transmembrane region" description="Helical" evidence="1">
    <location>
        <begin position="707"/>
        <end position="726"/>
    </location>
</feature>
<feature type="transmembrane region" description="Helical" evidence="1">
    <location>
        <begin position="499"/>
        <end position="518"/>
    </location>
</feature>
<keyword evidence="1" id="KW-0472">Membrane</keyword>
<evidence type="ECO:0000313" key="3">
    <source>
        <dbReference type="Proteomes" id="UP000000954"/>
    </source>
</evidence>
<dbReference type="OrthoDB" id="3196806at2"/>
<dbReference type="Proteomes" id="UP000000954">
    <property type="component" value="Chromosome"/>
</dbReference>
<accession>C7MP85</accession>
<feature type="transmembrane region" description="Helical" evidence="1">
    <location>
        <begin position="266"/>
        <end position="283"/>
    </location>
</feature>
<keyword evidence="1" id="KW-0812">Transmembrane</keyword>
<dbReference type="Pfam" id="PF10101">
    <property type="entry name" value="DUF2339"/>
    <property type="match status" value="1"/>
</dbReference>
<dbReference type="STRING" id="469378.Ccur_10340"/>
<feature type="transmembrane region" description="Helical" evidence="1">
    <location>
        <begin position="290"/>
        <end position="310"/>
    </location>
</feature>
<feature type="transmembrane region" description="Helical" evidence="1">
    <location>
        <begin position="316"/>
        <end position="337"/>
    </location>
</feature>
<proteinExistence type="predicted"/>
<feature type="transmembrane region" description="Helical" evidence="1">
    <location>
        <begin position="820"/>
        <end position="840"/>
    </location>
</feature>